<evidence type="ECO:0000256" key="1">
    <source>
        <dbReference type="ARBA" id="ARBA00009227"/>
    </source>
</evidence>
<dbReference type="NCBIfam" id="TIGR01230">
    <property type="entry name" value="agmatinase"/>
    <property type="match status" value="1"/>
</dbReference>
<dbReference type="InterPro" id="IPR020855">
    <property type="entry name" value="Ureohydrolase_Mn_BS"/>
</dbReference>
<dbReference type="Gene3D" id="3.40.800.10">
    <property type="entry name" value="Ureohydrolase domain"/>
    <property type="match status" value="1"/>
</dbReference>
<dbReference type="Proteomes" id="UP000075420">
    <property type="component" value="Unassembled WGS sequence"/>
</dbReference>
<dbReference type="Pfam" id="PF00491">
    <property type="entry name" value="Arginase"/>
    <property type="match status" value="1"/>
</dbReference>
<evidence type="ECO:0000256" key="5">
    <source>
        <dbReference type="RuleBase" id="RU003684"/>
    </source>
</evidence>
<evidence type="ECO:0000256" key="2">
    <source>
        <dbReference type="ARBA" id="ARBA00022723"/>
    </source>
</evidence>
<proteinExistence type="inferred from homology"/>
<accession>A0A150PSZ7</accession>
<sequence length="325" mass="34781">QQALMQERVMTAPESSLGVELAPFAGITSFMRSPVTRDLAGVDVAVVGIPFDGGTSFRSGARFGPRRIREASLMLWGGYNNALALKPLDVLKVVDYGDVNVIPPSIDRTMAHIEAEVGAVVAAGATVVALGGDHSVTLPLLRAHARKLGQLGVVHFDAHPDTWDREFAEQPYSHGTPFRRGIEEGIIDPSRYVQVGLRGPTSGAGDWRWARERGVRAITMEDVAELGLPAVVRTMREALRGPVYVSLDIDAADPAFAPATGTPEVGGFTSQQMLQLVRGLRGVEIVGCDLVEVCPPYDHGDITSILAANLAFELLSVLAVRRRGG</sequence>
<dbReference type="InterPro" id="IPR023696">
    <property type="entry name" value="Ureohydrolase_dom_sf"/>
</dbReference>
<evidence type="ECO:0000313" key="7">
    <source>
        <dbReference type="Proteomes" id="UP000075420"/>
    </source>
</evidence>
<organism evidence="6 7">
    <name type="scientific">Sorangium cellulosum</name>
    <name type="common">Polyangium cellulosum</name>
    <dbReference type="NCBI Taxonomy" id="56"/>
    <lineage>
        <taxon>Bacteria</taxon>
        <taxon>Pseudomonadati</taxon>
        <taxon>Myxococcota</taxon>
        <taxon>Polyangia</taxon>
        <taxon>Polyangiales</taxon>
        <taxon>Polyangiaceae</taxon>
        <taxon>Sorangium</taxon>
    </lineage>
</organism>
<dbReference type="PIRSF" id="PIRSF036979">
    <property type="entry name" value="Arginase"/>
    <property type="match status" value="1"/>
</dbReference>
<keyword evidence="4" id="KW-0464">Manganese</keyword>
<feature type="binding site" evidence="4">
    <location>
        <position position="159"/>
    </location>
    <ligand>
        <name>Mn(2+)</name>
        <dbReference type="ChEBI" id="CHEBI:29035"/>
        <label>1</label>
    </ligand>
</feature>
<feature type="binding site" evidence="4">
    <location>
        <position position="134"/>
    </location>
    <ligand>
        <name>Mn(2+)</name>
        <dbReference type="ChEBI" id="CHEBI:29035"/>
        <label>1</label>
    </ligand>
</feature>
<comment type="similarity">
    <text evidence="1">Belongs to the arginase family. Agmatinase subfamily.</text>
</comment>
<dbReference type="PROSITE" id="PS51409">
    <property type="entry name" value="ARGINASE_2"/>
    <property type="match status" value="1"/>
</dbReference>
<dbReference type="GO" id="GO:0008783">
    <property type="term" value="F:agmatinase activity"/>
    <property type="evidence" value="ECO:0007669"/>
    <property type="project" value="TreeGrafter"/>
</dbReference>
<dbReference type="InterPro" id="IPR005925">
    <property type="entry name" value="Agmatinase-rel"/>
</dbReference>
<reference evidence="6 7" key="1">
    <citation type="submission" date="2014-02" db="EMBL/GenBank/DDBJ databases">
        <title>The small core and large imbalanced accessory genome model reveals a collaborative survival strategy of Sorangium cellulosum strains in nature.</title>
        <authorList>
            <person name="Han K."/>
            <person name="Peng R."/>
            <person name="Blom J."/>
            <person name="Li Y.-Z."/>
        </authorList>
    </citation>
    <scope>NUCLEOTIDE SEQUENCE [LARGE SCALE GENOMIC DNA]</scope>
    <source>
        <strain evidence="6 7">So0157-25</strain>
    </source>
</reference>
<dbReference type="GO" id="GO:0033389">
    <property type="term" value="P:putrescine biosynthetic process from arginine, via agmatine"/>
    <property type="evidence" value="ECO:0007669"/>
    <property type="project" value="TreeGrafter"/>
</dbReference>
<name>A0A150PSZ7_SORCE</name>
<keyword evidence="2 4" id="KW-0479">Metal-binding</keyword>
<dbReference type="AlphaFoldDB" id="A0A150PSZ7"/>
<dbReference type="PANTHER" id="PTHR11358">
    <property type="entry name" value="ARGINASE/AGMATINASE"/>
    <property type="match status" value="1"/>
</dbReference>
<dbReference type="NCBIfam" id="NF002564">
    <property type="entry name" value="PRK02190.1"/>
    <property type="match status" value="1"/>
</dbReference>
<comment type="cofactor">
    <cofactor evidence="4">
        <name>Mn(2+)</name>
        <dbReference type="ChEBI" id="CHEBI:29035"/>
    </cofactor>
    <text evidence="4">Binds 2 manganese ions per subunit.</text>
</comment>
<evidence type="ECO:0000256" key="3">
    <source>
        <dbReference type="ARBA" id="ARBA00022801"/>
    </source>
</evidence>
<dbReference type="PANTHER" id="PTHR11358:SF26">
    <property type="entry name" value="GUANIDINO ACID HYDROLASE, MITOCHONDRIAL"/>
    <property type="match status" value="1"/>
</dbReference>
<comment type="caution">
    <text evidence="6">The sequence shown here is derived from an EMBL/GenBank/DDBJ whole genome shotgun (WGS) entry which is preliminary data.</text>
</comment>
<dbReference type="InterPro" id="IPR006035">
    <property type="entry name" value="Ureohydrolase"/>
</dbReference>
<feature type="binding site" evidence="4">
    <location>
        <position position="157"/>
    </location>
    <ligand>
        <name>Mn(2+)</name>
        <dbReference type="ChEBI" id="CHEBI:29035"/>
        <label>1</label>
    </ligand>
</feature>
<feature type="binding site" evidence="4">
    <location>
        <position position="250"/>
    </location>
    <ligand>
        <name>Mn(2+)</name>
        <dbReference type="ChEBI" id="CHEBI:29035"/>
        <label>1</label>
    </ligand>
</feature>
<gene>
    <name evidence="6" type="ORF">BE08_17960</name>
</gene>
<feature type="non-terminal residue" evidence="6">
    <location>
        <position position="1"/>
    </location>
</feature>
<keyword evidence="3 5" id="KW-0378">Hydrolase</keyword>
<feature type="binding site" evidence="4">
    <location>
        <position position="161"/>
    </location>
    <ligand>
        <name>Mn(2+)</name>
        <dbReference type="ChEBI" id="CHEBI:29035"/>
        <label>1</label>
    </ligand>
</feature>
<dbReference type="CDD" id="cd11592">
    <property type="entry name" value="Agmatinase_PAH"/>
    <property type="match status" value="1"/>
</dbReference>
<evidence type="ECO:0000256" key="4">
    <source>
        <dbReference type="PIRSR" id="PIRSR036979-1"/>
    </source>
</evidence>
<feature type="binding site" evidence="4">
    <location>
        <position position="248"/>
    </location>
    <ligand>
        <name>Mn(2+)</name>
        <dbReference type="ChEBI" id="CHEBI:29035"/>
        <label>1</label>
    </ligand>
</feature>
<evidence type="ECO:0000313" key="6">
    <source>
        <dbReference type="EMBL" id="KYF58606.1"/>
    </source>
</evidence>
<dbReference type="SUPFAM" id="SSF52768">
    <property type="entry name" value="Arginase/deacetylase"/>
    <property type="match status" value="1"/>
</dbReference>
<dbReference type="PROSITE" id="PS01053">
    <property type="entry name" value="ARGINASE_1"/>
    <property type="match status" value="1"/>
</dbReference>
<dbReference type="GO" id="GO:0046872">
    <property type="term" value="F:metal ion binding"/>
    <property type="evidence" value="ECO:0007669"/>
    <property type="project" value="UniProtKB-KW"/>
</dbReference>
<protein>
    <submittedName>
        <fullName evidence="6">Agmatinase</fullName>
    </submittedName>
</protein>
<dbReference type="PRINTS" id="PR00116">
    <property type="entry name" value="ARGINASE"/>
</dbReference>
<dbReference type="EMBL" id="JELY01000662">
    <property type="protein sequence ID" value="KYF58606.1"/>
    <property type="molecule type" value="Genomic_DNA"/>
</dbReference>